<protein>
    <recommendedName>
        <fullName evidence="3">WXG100 family type VII secretion target</fullName>
    </recommendedName>
</protein>
<keyword evidence="2" id="KW-1185">Reference proteome</keyword>
<dbReference type="Proteomes" id="UP001601627">
    <property type="component" value="Unassembled WGS sequence"/>
</dbReference>
<dbReference type="RefSeq" id="WP_149551809.1">
    <property type="nucleotide sequence ID" value="NZ_JBHVZQ010000014.1"/>
</dbReference>
<comment type="caution">
    <text evidence="1">The sequence shown here is derived from an EMBL/GenBank/DDBJ whole genome shotgun (WGS) entry which is preliminary data.</text>
</comment>
<evidence type="ECO:0008006" key="3">
    <source>
        <dbReference type="Google" id="ProtNLM"/>
    </source>
</evidence>
<reference evidence="1 2" key="1">
    <citation type="submission" date="2024-09" db="EMBL/GenBank/DDBJ databases">
        <title>The Natural Products Discovery Center: Release of the First 8490 Sequenced Strains for Exploring Actinobacteria Biosynthetic Diversity.</title>
        <authorList>
            <person name="Kalkreuter E."/>
            <person name="Kautsar S.A."/>
            <person name="Yang D."/>
            <person name="Bader C.D."/>
            <person name="Teijaro C.N."/>
            <person name="Fluegel L."/>
            <person name="Davis C.M."/>
            <person name="Simpson J.R."/>
            <person name="Lauterbach L."/>
            <person name="Steele A.D."/>
            <person name="Gui C."/>
            <person name="Meng S."/>
            <person name="Li G."/>
            <person name="Viehrig K."/>
            <person name="Ye F."/>
            <person name="Su P."/>
            <person name="Kiefer A.F."/>
            <person name="Nichols A."/>
            <person name="Cepeda A.J."/>
            <person name="Yan W."/>
            <person name="Fan B."/>
            <person name="Jiang Y."/>
            <person name="Adhikari A."/>
            <person name="Zheng C.-J."/>
            <person name="Schuster L."/>
            <person name="Cowan T.M."/>
            <person name="Smanski M.J."/>
            <person name="Chevrette M.G."/>
            <person name="De Carvalho L.P.S."/>
            <person name="Shen B."/>
        </authorList>
    </citation>
    <scope>NUCLEOTIDE SEQUENCE [LARGE SCALE GENOMIC DNA]</scope>
    <source>
        <strain evidence="1 2">NPDC058328</strain>
    </source>
</reference>
<dbReference type="EMBL" id="JBHVZQ010000014">
    <property type="protein sequence ID" value="MFF1275236.1"/>
    <property type="molecule type" value="Genomic_DNA"/>
</dbReference>
<evidence type="ECO:0000313" key="1">
    <source>
        <dbReference type="EMBL" id="MFF1275236.1"/>
    </source>
</evidence>
<evidence type="ECO:0000313" key="2">
    <source>
        <dbReference type="Proteomes" id="UP001601627"/>
    </source>
</evidence>
<gene>
    <name evidence="1" type="ORF">ACFVZC_17755</name>
</gene>
<name>A0ABW6Q7R1_9ACTN</name>
<sequence length="100" mass="11109">MVESESSVPNPRRADLQKLRNDLAKEVESLGRTLKRPAEDIGGDKVWVGKNARAWHREVAGRHRKLGEQVGGLLPIVDAAIRDEPEKVSAAQARSYQRSV</sequence>
<organism evidence="1 2">
    <name type="scientific">Streptomyces marokkonensis</name>
    <dbReference type="NCBI Taxonomy" id="324855"/>
    <lineage>
        <taxon>Bacteria</taxon>
        <taxon>Bacillati</taxon>
        <taxon>Actinomycetota</taxon>
        <taxon>Actinomycetes</taxon>
        <taxon>Kitasatosporales</taxon>
        <taxon>Streptomycetaceae</taxon>
        <taxon>Streptomyces</taxon>
    </lineage>
</organism>
<accession>A0ABW6Q7R1</accession>
<proteinExistence type="predicted"/>